<name>A0A1D6LIY1_MAIZE</name>
<dbReference type="InParanoid" id="A0A1D6LIY1"/>
<sequence>MAQVYPIKKGSQELWIKNKKREVFSRTKQALLPPTPAKLVGYLSIRGWVYRVPKDSGLRAAFFVSRVKDWNSWMENLPQYNIQPSSQAKKNKQLAVSGMVSTYKERDLDLEIFSSHNSLKDTPDPDMEIVVAHTVEFSFPFDGNGFILRGDEQKRFSVETKFFISGPPLAVNQGSIQDRAAFSSKNTSAALS</sequence>
<dbReference type="AlphaFoldDB" id="A0A1D6LIY1"/>
<organism evidence="1">
    <name type="scientific">Zea mays</name>
    <name type="common">Maize</name>
    <dbReference type="NCBI Taxonomy" id="4577"/>
    <lineage>
        <taxon>Eukaryota</taxon>
        <taxon>Viridiplantae</taxon>
        <taxon>Streptophyta</taxon>
        <taxon>Embryophyta</taxon>
        <taxon>Tracheophyta</taxon>
        <taxon>Spermatophyta</taxon>
        <taxon>Magnoliopsida</taxon>
        <taxon>Liliopsida</taxon>
        <taxon>Poales</taxon>
        <taxon>Poaceae</taxon>
        <taxon>PACMAD clade</taxon>
        <taxon>Panicoideae</taxon>
        <taxon>Andropogonodae</taxon>
        <taxon>Andropogoneae</taxon>
        <taxon>Tripsacinae</taxon>
        <taxon>Zea</taxon>
    </lineage>
</organism>
<dbReference type="PaxDb" id="4577-GRMZM2G109848_P01"/>
<protein>
    <submittedName>
        <fullName evidence="1">Uncharacterized protein</fullName>
    </submittedName>
</protein>
<gene>
    <name evidence="1" type="ORF">ZEAMMB73_Zm00001d035825</name>
</gene>
<proteinExistence type="predicted"/>
<reference evidence="1" key="1">
    <citation type="submission" date="2015-12" db="EMBL/GenBank/DDBJ databases">
        <title>Update maize B73 reference genome by single molecule sequencing technologies.</title>
        <authorList>
            <consortium name="Maize Genome Sequencing Project"/>
            <person name="Ware D."/>
        </authorList>
    </citation>
    <scope>NUCLEOTIDE SEQUENCE</scope>
    <source>
        <tissue evidence="1">Seedling</tissue>
    </source>
</reference>
<accession>A0A1D6LIY1</accession>
<evidence type="ECO:0000313" key="1">
    <source>
        <dbReference type="EMBL" id="AQK79739.1"/>
    </source>
</evidence>
<dbReference type="EMBL" id="CM000782">
    <property type="protein sequence ID" value="AQK79739.1"/>
    <property type="molecule type" value="Genomic_DNA"/>
</dbReference>